<evidence type="ECO:0000256" key="14">
    <source>
        <dbReference type="SAM" id="Phobius"/>
    </source>
</evidence>
<evidence type="ECO:0000313" key="17">
    <source>
        <dbReference type="Proteomes" id="UP000247150"/>
    </source>
</evidence>
<dbReference type="GO" id="GO:0000155">
    <property type="term" value="F:phosphorelay sensor kinase activity"/>
    <property type="evidence" value="ECO:0007669"/>
    <property type="project" value="InterPro"/>
</dbReference>
<organism evidence="16 17">
    <name type="scientific">Cytobacillus oceanisediminis</name>
    <dbReference type="NCBI Taxonomy" id="665099"/>
    <lineage>
        <taxon>Bacteria</taxon>
        <taxon>Bacillati</taxon>
        <taxon>Bacillota</taxon>
        <taxon>Bacilli</taxon>
        <taxon>Bacillales</taxon>
        <taxon>Bacillaceae</taxon>
        <taxon>Cytobacillus</taxon>
    </lineage>
</organism>
<protein>
    <recommendedName>
        <fullName evidence="3">histidine kinase</fullName>
        <ecNumber evidence="3">2.7.13.3</ecNumber>
    </recommendedName>
</protein>
<evidence type="ECO:0000256" key="10">
    <source>
        <dbReference type="ARBA" id="ARBA00022840"/>
    </source>
</evidence>
<keyword evidence="7 14" id="KW-0812">Transmembrane</keyword>
<evidence type="ECO:0000259" key="15">
    <source>
        <dbReference type="PROSITE" id="PS50109"/>
    </source>
</evidence>
<comment type="catalytic activity">
    <reaction evidence="1">
        <text>ATP + protein L-histidine = ADP + protein N-phospho-L-histidine.</text>
        <dbReference type="EC" id="2.7.13.3"/>
    </reaction>
</comment>
<dbReference type="GO" id="GO:0004721">
    <property type="term" value="F:phosphoprotein phosphatase activity"/>
    <property type="evidence" value="ECO:0007669"/>
    <property type="project" value="TreeGrafter"/>
</dbReference>
<feature type="transmembrane region" description="Helical" evidence="14">
    <location>
        <begin position="12"/>
        <end position="31"/>
    </location>
</feature>
<evidence type="ECO:0000256" key="4">
    <source>
        <dbReference type="ARBA" id="ARBA00022475"/>
    </source>
</evidence>
<evidence type="ECO:0000256" key="3">
    <source>
        <dbReference type="ARBA" id="ARBA00012438"/>
    </source>
</evidence>
<sequence length="334" mass="39200">MFSRYVRERLSWILLFLFLQILAAFIIFIDSAISLKPFLYCSFLSLLIFIGFFILRFQKETKFYKAIEEREENLDMASMPEPGSPFEEIVESSIVNQTERFKREHTQNRTLLEQEKDDLLSWIHEVKTPLTAMHLMIDRLGDHNLKTALTYEWLRIHLLLDQQLHQKRIPFMENDLYIERTNLEDIIFTEIKSLQSWCMQKGIGFEVELEETEVLSDAKWLSFIIRQILTNAVKYSEESDISVLSFQRDGQVIMEFRDFGRGIDPKDLPRIFEKGFTSTVNHQDKAATGMGLYLAKKAAEPLKINILVESEPRKSSTFTLIFPKRNEFVSITGM</sequence>
<dbReference type="InterPro" id="IPR050351">
    <property type="entry name" value="BphY/WalK/GraS-like"/>
</dbReference>
<evidence type="ECO:0000256" key="12">
    <source>
        <dbReference type="ARBA" id="ARBA00023012"/>
    </source>
</evidence>
<dbReference type="PANTHER" id="PTHR45453:SF2">
    <property type="entry name" value="HISTIDINE KINASE"/>
    <property type="match status" value="1"/>
</dbReference>
<dbReference type="InterPro" id="IPR036890">
    <property type="entry name" value="HATPase_C_sf"/>
</dbReference>
<keyword evidence="6" id="KW-0808">Transferase</keyword>
<dbReference type="OrthoDB" id="9780487at2"/>
<keyword evidence="9 16" id="KW-0418">Kinase</keyword>
<dbReference type="SMART" id="SM00387">
    <property type="entry name" value="HATPase_c"/>
    <property type="match status" value="1"/>
</dbReference>
<dbReference type="InterPro" id="IPR005467">
    <property type="entry name" value="His_kinase_dom"/>
</dbReference>
<keyword evidence="8" id="KW-0547">Nucleotide-binding</keyword>
<evidence type="ECO:0000256" key="5">
    <source>
        <dbReference type="ARBA" id="ARBA00022553"/>
    </source>
</evidence>
<evidence type="ECO:0000256" key="9">
    <source>
        <dbReference type="ARBA" id="ARBA00022777"/>
    </source>
</evidence>
<feature type="transmembrane region" description="Helical" evidence="14">
    <location>
        <begin position="37"/>
        <end position="55"/>
    </location>
</feature>
<evidence type="ECO:0000256" key="8">
    <source>
        <dbReference type="ARBA" id="ARBA00022741"/>
    </source>
</evidence>
<comment type="caution">
    <text evidence="16">The sequence shown here is derived from an EMBL/GenBank/DDBJ whole genome shotgun (WGS) entry which is preliminary data.</text>
</comment>
<proteinExistence type="predicted"/>
<dbReference type="Pfam" id="PF02518">
    <property type="entry name" value="HATPase_c"/>
    <property type="match status" value="1"/>
</dbReference>
<dbReference type="RefSeq" id="WP_110062994.1">
    <property type="nucleotide sequence ID" value="NZ_QGTW01000001.1"/>
</dbReference>
<dbReference type="PANTHER" id="PTHR45453">
    <property type="entry name" value="PHOSPHATE REGULON SENSOR PROTEIN PHOR"/>
    <property type="match status" value="1"/>
</dbReference>
<evidence type="ECO:0000256" key="6">
    <source>
        <dbReference type="ARBA" id="ARBA00022679"/>
    </source>
</evidence>
<keyword evidence="13 14" id="KW-0472">Membrane</keyword>
<reference evidence="16 17" key="1">
    <citation type="submission" date="2018-05" db="EMBL/GenBank/DDBJ databases">
        <title>Freshwater and sediment microbial communities from various areas in North America, analyzing microbe dynamics in response to fracking.</title>
        <authorList>
            <person name="Lamendella R."/>
        </authorList>
    </citation>
    <scope>NUCLEOTIDE SEQUENCE [LARGE SCALE GENOMIC DNA]</scope>
    <source>
        <strain evidence="16 17">15_TX</strain>
    </source>
</reference>
<dbReference type="Gene3D" id="3.30.565.10">
    <property type="entry name" value="Histidine kinase-like ATPase, C-terminal domain"/>
    <property type="match status" value="1"/>
</dbReference>
<keyword evidence="12" id="KW-0902">Two-component regulatory system</keyword>
<evidence type="ECO:0000256" key="13">
    <source>
        <dbReference type="ARBA" id="ARBA00023136"/>
    </source>
</evidence>
<dbReference type="GO" id="GO:0005524">
    <property type="term" value="F:ATP binding"/>
    <property type="evidence" value="ECO:0007669"/>
    <property type="project" value="UniProtKB-KW"/>
</dbReference>
<dbReference type="CDD" id="cd00082">
    <property type="entry name" value="HisKA"/>
    <property type="match status" value="1"/>
</dbReference>
<keyword evidence="11 14" id="KW-1133">Transmembrane helix</keyword>
<name>A0A2V3A757_9BACI</name>
<gene>
    <name evidence="16" type="ORF">DFO73_101280</name>
</gene>
<dbReference type="PRINTS" id="PR00344">
    <property type="entry name" value="BCTRLSENSOR"/>
</dbReference>
<comment type="subcellular location">
    <subcellularLocation>
        <location evidence="2">Cell membrane</location>
        <topology evidence="2">Multi-pass membrane protein</topology>
    </subcellularLocation>
</comment>
<evidence type="ECO:0000313" key="16">
    <source>
        <dbReference type="EMBL" id="PWW32021.1"/>
    </source>
</evidence>
<evidence type="ECO:0000256" key="7">
    <source>
        <dbReference type="ARBA" id="ARBA00022692"/>
    </source>
</evidence>
<dbReference type="InterPro" id="IPR004358">
    <property type="entry name" value="Sig_transdc_His_kin-like_C"/>
</dbReference>
<dbReference type="EC" id="2.7.13.3" evidence="3"/>
<dbReference type="Proteomes" id="UP000247150">
    <property type="component" value="Unassembled WGS sequence"/>
</dbReference>
<evidence type="ECO:0000256" key="11">
    <source>
        <dbReference type="ARBA" id="ARBA00022989"/>
    </source>
</evidence>
<dbReference type="InterPro" id="IPR003594">
    <property type="entry name" value="HATPase_dom"/>
</dbReference>
<dbReference type="SUPFAM" id="SSF55874">
    <property type="entry name" value="ATPase domain of HSP90 chaperone/DNA topoisomerase II/histidine kinase"/>
    <property type="match status" value="1"/>
</dbReference>
<keyword evidence="5" id="KW-0597">Phosphoprotein</keyword>
<evidence type="ECO:0000256" key="2">
    <source>
        <dbReference type="ARBA" id="ARBA00004651"/>
    </source>
</evidence>
<dbReference type="PROSITE" id="PS50109">
    <property type="entry name" value="HIS_KIN"/>
    <property type="match status" value="1"/>
</dbReference>
<accession>A0A2V3A757</accession>
<dbReference type="EMBL" id="QGTW01000001">
    <property type="protein sequence ID" value="PWW32021.1"/>
    <property type="molecule type" value="Genomic_DNA"/>
</dbReference>
<dbReference type="GO" id="GO:0016036">
    <property type="term" value="P:cellular response to phosphate starvation"/>
    <property type="evidence" value="ECO:0007669"/>
    <property type="project" value="TreeGrafter"/>
</dbReference>
<dbReference type="AlphaFoldDB" id="A0A2V3A757"/>
<evidence type="ECO:0000256" key="1">
    <source>
        <dbReference type="ARBA" id="ARBA00000085"/>
    </source>
</evidence>
<dbReference type="GO" id="GO:0005886">
    <property type="term" value="C:plasma membrane"/>
    <property type="evidence" value="ECO:0007669"/>
    <property type="project" value="UniProtKB-SubCell"/>
</dbReference>
<keyword evidence="4" id="KW-1003">Cell membrane</keyword>
<keyword evidence="10" id="KW-0067">ATP-binding</keyword>
<feature type="domain" description="Histidine kinase" evidence="15">
    <location>
        <begin position="121"/>
        <end position="326"/>
    </location>
</feature>
<dbReference type="InterPro" id="IPR003661">
    <property type="entry name" value="HisK_dim/P_dom"/>
</dbReference>